<keyword evidence="3" id="KW-1185">Reference proteome</keyword>
<keyword evidence="1" id="KW-1133">Transmembrane helix</keyword>
<dbReference type="STRING" id="1048340.SAMN05444487_10337"/>
<evidence type="ECO:0000313" key="2">
    <source>
        <dbReference type="EMBL" id="SDW39264.1"/>
    </source>
</evidence>
<protein>
    <submittedName>
        <fullName evidence="2">Uncharacterized protein</fullName>
    </submittedName>
</protein>
<dbReference type="Proteomes" id="UP000198534">
    <property type="component" value="Unassembled WGS sequence"/>
</dbReference>
<keyword evidence="1" id="KW-0472">Membrane</keyword>
<reference evidence="2 3" key="1">
    <citation type="submission" date="2016-10" db="EMBL/GenBank/DDBJ databases">
        <authorList>
            <person name="de Groot N.N."/>
        </authorList>
    </citation>
    <scope>NUCLEOTIDE SEQUENCE [LARGE SCALE GENOMIC DNA]</scope>
    <source>
        <strain evidence="2 3">DSM 45610</strain>
    </source>
</reference>
<evidence type="ECO:0000256" key="1">
    <source>
        <dbReference type="SAM" id="Phobius"/>
    </source>
</evidence>
<feature type="transmembrane region" description="Helical" evidence="1">
    <location>
        <begin position="37"/>
        <end position="60"/>
    </location>
</feature>
<feature type="transmembrane region" description="Helical" evidence="1">
    <location>
        <begin position="12"/>
        <end position="31"/>
    </location>
</feature>
<evidence type="ECO:0000313" key="3">
    <source>
        <dbReference type="Proteomes" id="UP000198534"/>
    </source>
</evidence>
<accession>A0A1H2T7Q3</accession>
<dbReference type="AlphaFoldDB" id="A0A1H2T7Q3"/>
<gene>
    <name evidence="2" type="ORF">SAMN05444487_10337</name>
</gene>
<dbReference type="EMBL" id="FNNQ01000003">
    <property type="protein sequence ID" value="SDW39264.1"/>
    <property type="molecule type" value="Genomic_DNA"/>
</dbReference>
<name>A0A1H2T7Q3_9BACL</name>
<sequence length="65" mass="7280">MSMLINIKMKRLFHIVSMIGVISHILTKYVIEGVPNEIITIAYIILVCGVLGNILISLALRRESN</sequence>
<organism evidence="2 3">
    <name type="scientific">Marininema mesophilum</name>
    <dbReference type="NCBI Taxonomy" id="1048340"/>
    <lineage>
        <taxon>Bacteria</taxon>
        <taxon>Bacillati</taxon>
        <taxon>Bacillota</taxon>
        <taxon>Bacilli</taxon>
        <taxon>Bacillales</taxon>
        <taxon>Thermoactinomycetaceae</taxon>
        <taxon>Marininema</taxon>
    </lineage>
</organism>
<keyword evidence="1" id="KW-0812">Transmembrane</keyword>
<proteinExistence type="predicted"/>